<evidence type="ECO:0000256" key="2">
    <source>
        <dbReference type="ARBA" id="ARBA00012438"/>
    </source>
</evidence>
<organism evidence="10">
    <name type="scientific">uncultured Caudovirales phage</name>
    <dbReference type="NCBI Taxonomy" id="2100421"/>
    <lineage>
        <taxon>Viruses</taxon>
        <taxon>Duplodnaviria</taxon>
        <taxon>Heunggongvirae</taxon>
        <taxon>Uroviricota</taxon>
        <taxon>Caudoviricetes</taxon>
        <taxon>Peduoviridae</taxon>
        <taxon>Maltschvirus</taxon>
        <taxon>Maltschvirus maltsch</taxon>
    </lineage>
</organism>
<dbReference type="PROSITE" id="PS50113">
    <property type="entry name" value="PAC"/>
    <property type="match status" value="2"/>
</dbReference>
<evidence type="ECO:0000256" key="3">
    <source>
        <dbReference type="ARBA" id="ARBA00022553"/>
    </source>
</evidence>
<dbReference type="NCBIfam" id="TIGR00229">
    <property type="entry name" value="sensory_box"/>
    <property type="match status" value="2"/>
</dbReference>
<dbReference type="InterPro" id="IPR013655">
    <property type="entry name" value="PAS_fold_3"/>
</dbReference>
<dbReference type="PROSITE" id="PS50109">
    <property type="entry name" value="HIS_KIN"/>
    <property type="match status" value="1"/>
</dbReference>
<name>A0A6J5NQP5_9CAUD</name>
<dbReference type="SUPFAM" id="SSF55874">
    <property type="entry name" value="ATPase domain of HSP90 chaperone/DNA topoisomerase II/histidine kinase"/>
    <property type="match status" value="1"/>
</dbReference>
<keyword evidence="6" id="KW-0472">Membrane</keyword>
<dbReference type="SMART" id="SM00387">
    <property type="entry name" value="HATPase_c"/>
    <property type="match status" value="1"/>
</dbReference>
<dbReference type="InterPro" id="IPR052162">
    <property type="entry name" value="Sensor_kinase/Photoreceptor"/>
</dbReference>
<dbReference type="GO" id="GO:0006355">
    <property type="term" value="P:regulation of DNA-templated transcription"/>
    <property type="evidence" value="ECO:0007669"/>
    <property type="project" value="InterPro"/>
</dbReference>
<keyword evidence="6" id="KW-0812">Transmembrane</keyword>
<gene>
    <name evidence="10" type="ORF">UFOVP699_124</name>
</gene>
<reference evidence="10" key="1">
    <citation type="submission" date="2020-04" db="EMBL/GenBank/DDBJ databases">
        <authorList>
            <person name="Chiriac C."/>
            <person name="Salcher M."/>
            <person name="Ghai R."/>
            <person name="Kavagutti S V."/>
        </authorList>
    </citation>
    <scope>NUCLEOTIDE SEQUENCE</scope>
</reference>
<keyword evidence="3" id="KW-0597">Phosphoprotein</keyword>
<feature type="transmembrane region" description="Helical" evidence="6">
    <location>
        <begin position="20"/>
        <end position="44"/>
    </location>
</feature>
<sequence length="548" mass="62530">MILFYNITTWISSKLSNFAVSGSIAAIIMVLFFISKTLTILGVINSSYNISLFEYSCFIFLCLPGYFIIKKFLDTRESVGKHELEEFRSFVNTAALVSITDSKGKITYVNDKFIKVSGWSLEEAAGKDHSIVNSGEQPDGYWGEMYKQVLSGKIWNDVVANKAKDGSIYYVDTYIKALFDHDGTLDGFMSIRQDVTELKKREVEISNRMNAINKSNAVIEFDLNGNVIFANHLFIETMGYSSQDEIIGKHHRIFIDEDYAKSDEYRLFWENLKNSVLFSGDIARIKKDGSIVYLQATYNPVVELDGKVYRIMKIATDVTHNYEQQKEIEKKNTYLEHAAKILRHDMHSGINTYMPRGLSSLERRMSDDQAKELKIDAPLRMIKEGLRHTQKVYKGVYEFTNLVKKDVVLNRDECNLKAILEDYLSATAYRPQVIIEDLGTALVNEALFCTAVDNMIRNGLKYNDSDSKVVKIYRKGNQIFVEDNGRGLSSEEFKYLSQPYTRKAGQKESGTGLGLNICIAILEEHDFEIECDKLPHGGTQMKITMYND</sequence>
<feature type="domain" description="PAS" evidence="8">
    <location>
        <begin position="83"/>
        <end position="127"/>
    </location>
</feature>
<dbReference type="PROSITE" id="PS50112">
    <property type="entry name" value="PAS"/>
    <property type="match status" value="1"/>
</dbReference>
<evidence type="ECO:0000259" key="8">
    <source>
        <dbReference type="PROSITE" id="PS50112"/>
    </source>
</evidence>
<dbReference type="InterPro" id="IPR035965">
    <property type="entry name" value="PAS-like_dom_sf"/>
</dbReference>
<evidence type="ECO:0000256" key="6">
    <source>
        <dbReference type="SAM" id="Phobius"/>
    </source>
</evidence>
<dbReference type="Gene3D" id="3.30.565.10">
    <property type="entry name" value="Histidine kinase-like ATPase, C-terminal domain"/>
    <property type="match status" value="1"/>
</dbReference>
<dbReference type="Pfam" id="PF02518">
    <property type="entry name" value="HATPase_c"/>
    <property type="match status" value="1"/>
</dbReference>
<dbReference type="InterPro" id="IPR003594">
    <property type="entry name" value="HATPase_dom"/>
</dbReference>
<protein>
    <recommendedName>
        <fullName evidence="2">histidine kinase</fullName>
        <ecNumber evidence="2">2.7.13.3</ecNumber>
    </recommendedName>
</protein>
<dbReference type="SMART" id="SM00086">
    <property type="entry name" value="PAC"/>
    <property type="match status" value="2"/>
</dbReference>
<accession>A0A6J5NQP5</accession>
<dbReference type="PANTHER" id="PTHR43304:SF1">
    <property type="entry name" value="PAC DOMAIN-CONTAINING PROTEIN"/>
    <property type="match status" value="1"/>
</dbReference>
<evidence type="ECO:0000256" key="1">
    <source>
        <dbReference type="ARBA" id="ARBA00000085"/>
    </source>
</evidence>
<evidence type="ECO:0000256" key="5">
    <source>
        <dbReference type="ARBA" id="ARBA00022777"/>
    </source>
</evidence>
<dbReference type="InterPro" id="IPR005467">
    <property type="entry name" value="His_kinase_dom"/>
</dbReference>
<dbReference type="InterPro" id="IPR036890">
    <property type="entry name" value="HATPase_C_sf"/>
</dbReference>
<dbReference type="Gene3D" id="3.30.450.20">
    <property type="entry name" value="PAS domain"/>
    <property type="match status" value="2"/>
</dbReference>
<evidence type="ECO:0000313" key="10">
    <source>
        <dbReference type="EMBL" id="CAB4159388.1"/>
    </source>
</evidence>
<evidence type="ECO:0000256" key="4">
    <source>
        <dbReference type="ARBA" id="ARBA00022679"/>
    </source>
</evidence>
<dbReference type="Pfam" id="PF08447">
    <property type="entry name" value="PAS_3"/>
    <property type="match status" value="1"/>
</dbReference>
<dbReference type="InterPro" id="IPR000014">
    <property type="entry name" value="PAS"/>
</dbReference>
<dbReference type="SUPFAM" id="SSF55785">
    <property type="entry name" value="PYP-like sensor domain (PAS domain)"/>
    <property type="match status" value="2"/>
</dbReference>
<keyword evidence="6" id="KW-1133">Transmembrane helix</keyword>
<dbReference type="PANTHER" id="PTHR43304">
    <property type="entry name" value="PHYTOCHROME-LIKE PROTEIN CPH1"/>
    <property type="match status" value="1"/>
</dbReference>
<comment type="catalytic activity">
    <reaction evidence="1">
        <text>ATP + protein L-histidine = ADP + protein N-phospho-L-histidine.</text>
        <dbReference type="EC" id="2.7.13.3"/>
    </reaction>
</comment>
<dbReference type="SMART" id="SM00091">
    <property type="entry name" value="PAS"/>
    <property type="match status" value="2"/>
</dbReference>
<dbReference type="Pfam" id="PF00989">
    <property type="entry name" value="PAS"/>
    <property type="match status" value="1"/>
</dbReference>
<dbReference type="EMBL" id="LR796670">
    <property type="protein sequence ID" value="CAB4159388.1"/>
    <property type="molecule type" value="Genomic_DNA"/>
</dbReference>
<proteinExistence type="predicted"/>
<evidence type="ECO:0000259" key="9">
    <source>
        <dbReference type="PROSITE" id="PS50113"/>
    </source>
</evidence>
<dbReference type="InterPro" id="IPR013767">
    <property type="entry name" value="PAS_fold"/>
</dbReference>
<dbReference type="InterPro" id="IPR001610">
    <property type="entry name" value="PAC"/>
</dbReference>
<dbReference type="GO" id="GO:0004673">
    <property type="term" value="F:protein histidine kinase activity"/>
    <property type="evidence" value="ECO:0007669"/>
    <property type="project" value="UniProtKB-EC"/>
</dbReference>
<keyword evidence="5 10" id="KW-0418">Kinase</keyword>
<feature type="domain" description="PAC" evidence="9">
    <location>
        <begin position="153"/>
        <end position="207"/>
    </location>
</feature>
<feature type="transmembrane region" description="Helical" evidence="6">
    <location>
        <begin position="50"/>
        <end position="69"/>
    </location>
</feature>
<dbReference type="InterPro" id="IPR000700">
    <property type="entry name" value="PAS-assoc_C"/>
</dbReference>
<keyword evidence="4" id="KW-0808">Transferase</keyword>
<evidence type="ECO:0000259" key="7">
    <source>
        <dbReference type="PROSITE" id="PS50109"/>
    </source>
</evidence>
<dbReference type="CDD" id="cd00130">
    <property type="entry name" value="PAS"/>
    <property type="match status" value="2"/>
</dbReference>
<dbReference type="EC" id="2.7.13.3" evidence="2"/>
<feature type="domain" description="Histidine kinase" evidence="7">
    <location>
        <begin position="451"/>
        <end position="548"/>
    </location>
</feature>
<feature type="domain" description="PAC" evidence="9">
    <location>
        <begin position="278"/>
        <end position="330"/>
    </location>
</feature>